<dbReference type="PROSITE" id="PS51184">
    <property type="entry name" value="JMJC"/>
    <property type="match status" value="1"/>
</dbReference>
<organism evidence="3 4">
    <name type="scientific">Cladophialophora immunda</name>
    <dbReference type="NCBI Taxonomy" id="569365"/>
    <lineage>
        <taxon>Eukaryota</taxon>
        <taxon>Fungi</taxon>
        <taxon>Dikarya</taxon>
        <taxon>Ascomycota</taxon>
        <taxon>Pezizomycotina</taxon>
        <taxon>Eurotiomycetes</taxon>
        <taxon>Chaetothyriomycetidae</taxon>
        <taxon>Chaetothyriales</taxon>
        <taxon>Herpotrichiellaceae</taxon>
        <taxon>Cladophialophora</taxon>
    </lineage>
</organism>
<dbReference type="Proteomes" id="UP000054466">
    <property type="component" value="Unassembled WGS sequence"/>
</dbReference>
<dbReference type="GeneID" id="27341795"/>
<sequence length="550" mass="61622">MTASNNSETVEDFALATLLALIEDYHSFNPDTTVPTFAYPTYLEFSQQVARGRPCVYRLDRSVLDDHVTKGDREPEDESHCDNSDEPPELLSLKRAKRRHLREEQRSILSAPCFQWTKKSLCELVWEEVEVAVTPDGRADALYSLPRRRDRPRRDGFKGQALGKQRDGEVDGHDTTRGRGGMATKDGREREEEKDEEGPETEPEQVFLQPASTYMTLSTLIDKLCPPQPSSPCSPSSLSPSLTNAKSSRTTPTPTPTSAFTTTSPTISAGTKAPIYYLQSQNSNLHTPPLSALQSSLPRGPPPFSTRVLGAPEAVNVWIGNARSVTSTHRDPYENLYLVVKGRKRFVLYSTLEEVCLHAERVRTGRWAFEDQGGQNGDDGEGKGEEMREFRIVMDDEDNNGEKGQDCTENNDYNERGSDTTPPTSIPLLSSPSTSEPDPGDEDTNRIPWIPIDPLSPPPATSKRYPYYKYARPLSVTVSEGEILYLPAGWFHHVTQECGFWEGDESNGSETVAPCIAVNYWFDMDYSGEKHVMREMVGRLVERVRMTENK</sequence>
<dbReference type="SMART" id="SM00558">
    <property type="entry name" value="JmjC"/>
    <property type="match status" value="1"/>
</dbReference>
<protein>
    <recommendedName>
        <fullName evidence="2">JmjC domain-containing protein</fullName>
    </recommendedName>
</protein>
<accession>A0A0D2D5G5</accession>
<dbReference type="PANTHER" id="PTHR12461">
    <property type="entry name" value="HYPOXIA-INDUCIBLE FACTOR 1 ALPHA INHIBITOR-RELATED"/>
    <property type="match status" value="1"/>
</dbReference>
<dbReference type="VEuPathDB" id="FungiDB:PV07_02601"/>
<feature type="compositionally biased region" description="Low complexity" evidence="1">
    <location>
        <begin position="233"/>
        <end position="266"/>
    </location>
</feature>
<keyword evidence="4" id="KW-1185">Reference proteome</keyword>
<feature type="compositionally biased region" description="Basic and acidic residues" evidence="1">
    <location>
        <begin position="394"/>
        <end position="406"/>
    </location>
</feature>
<feature type="region of interest" description="Disordered" evidence="1">
    <location>
        <begin position="394"/>
        <end position="455"/>
    </location>
</feature>
<feature type="domain" description="JmjC" evidence="2">
    <location>
        <begin position="276"/>
        <end position="537"/>
    </location>
</feature>
<dbReference type="Gene3D" id="2.60.120.10">
    <property type="entry name" value="Jelly Rolls"/>
    <property type="match status" value="2"/>
</dbReference>
<evidence type="ECO:0000259" key="2">
    <source>
        <dbReference type="PROSITE" id="PS51184"/>
    </source>
</evidence>
<dbReference type="SUPFAM" id="SSF51197">
    <property type="entry name" value="Clavaminate synthase-like"/>
    <property type="match status" value="1"/>
</dbReference>
<evidence type="ECO:0000313" key="3">
    <source>
        <dbReference type="EMBL" id="KIW30909.1"/>
    </source>
</evidence>
<dbReference type="RefSeq" id="XP_016251125.1">
    <property type="nucleotide sequence ID" value="XM_016389223.1"/>
</dbReference>
<dbReference type="STRING" id="569365.A0A0D2D5G5"/>
<dbReference type="InterPro" id="IPR041667">
    <property type="entry name" value="Cupin_8"/>
</dbReference>
<feature type="region of interest" description="Disordered" evidence="1">
    <location>
        <begin position="222"/>
        <end position="266"/>
    </location>
</feature>
<evidence type="ECO:0000256" key="1">
    <source>
        <dbReference type="SAM" id="MobiDB-lite"/>
    </source>
</evidence>
<proteinExistence type="predicted"/>
<feature type="compositionally biased region" description="Acidic residues" evidence="1">
    <location>
        <begin position="192"/>
        <end position="203"/>
    </location>
</feature>
<feature type="region of interest" description="Disordered" evidence="1">
    <location>
        <begin position="67"/>
        <end position="88"/>
    </location>
</feature>
<feature type="region of interest" description="Disordered" evidence="1">
    <location>
        <begin position="144"/>
        <end position="208"/>
    </location>
</feature>
<reference evidence="3 4" key="1">
    <citation type="submission" date="2015-01" db="EMBL/GenBank/DDBJ databases">
        <title>The Genome Sequence of Cladophialophora immunda CBS83496.</title>
        <authorList>
            <consortium name="The Broad Institute Genomics Platform"/>
            <person name="Cuomo C."/>
            <person name="de Hoog S."/>
            <person name="Gorbushina A."/>
            <person name="Stielow B."/>
            <person name="Teixiera M."/>
            <person name="Abouelleil A."/>
            <person name="Chapman S.B."/>
            <person name="Priest M."/>
            <person name="Young S.K."/>
            <person name="Wortman J."/>
            <person name="Nusbaum C."/>
            <person name="Birren B."/>
        </authorList>
    </citation>
    <scope>NUCLEOTIDE SEQUENCE [LARGE SCALE GENOMIC DNA]</scope>
    <source>
        <strain evidence="3 4">CBS 83496</strain>
    </source>
</reference>
<feature type="compositionally biased region" description="Basic and acidic residues" evidence="1">
    <location>
        <begin position="67"/>
        <end position="83"/>
    </location>
</feature>
<dbReference type="PANTHER" id="PTHR12461:SF99">
    <property type="entry name" value="BIFUNCTIONAL PEPTIDASE AND (3S)-LYSYL HYDROXYLASE JMJD7"/>
    <property type="match status" value="1"/>
</dbReference>
<dbReference type="OrthoDB" id="415358at2759"/>
<name>A0A0D2D5G5_9EURO</name>
<dbReference type="HOGENOM" id="CLU_016785_6_0_1"/>
<feature type="compositionally biased region" description="Low complexity" evidence="1">
    <location>
        <begin position="419"/>
        <end position="437"/>
    </location>
</feature>
<evidence type="ECO:0000313" key="4">
    <source>
        <dbReference type="Proteomes" id="UP000054466"/>
    </source>
</evidence>
<gene>
    <name evidence="3" type="ORF">PV07_02601</name>
</gene>
<dbReference type="EMBL" id="KN847041">
    <property type="protein sequence ID" value="KIW30909.1"/>
    <property type="molecule type" value="Genomic_DNA"/>
</dbReference>
<dbReference type="InterPro" id="IPR003347">
    <property type="entry name" value="JmjC_dom"/>
</dbReference>
<dbReference type="InterPro" id="IPR014710">
    <property type="entry name" value="RmlC-like_jellyroll"/>
</dbReference>
<dbReference type="AlphaFoldDB" id="A0A0D2D5G5"/>
<feature type="compositionally biased region" description="Basic and acidic residues" evidence="1">
    <location>
        <begin position="164"/>
        <end position="177"/>
    </location>
</feature>
<dbReference type="Pfam" id="PF13621">
    <property type="entry name" value="Cupin_8"/>
    <property type="match status" value="1"/>
</dbReference>